<evidence type="ECO:0000313" key="2">
    <source>
        <dbReference type="Proteomes" id="UP000199488"/>
    </source>
</evidence>
<organism evidence="1 2">
    <name type="scientific">Marinococcus luteus</name>
    <dbReference type="NCBI Taxonomy" id="1122204"/>
    <lineage>
        <taxon>Bacteria</taxon>
        <taxon>Bacillati</taxon>
        <taxon>Bacillota</taxon>
        <taxon>Bacilli</taxon>
        <taxon>Bacillales</taxon>
        <taxon>Bacillaceae</taxon>
        <taxon>Marinococcus</taxon>
    </lineage>
</organism>
<protein>
    <recommendedName>
        <fullName evidence="3">Short C-terminal domain-containing protein</fullName>
    </recommendedName>
</protein>
<evidence type="ECO:0000313" key="1">
    <source>
        <dbReference type="EMBL" id="SDW12455.1"/>
    </source>
</evidence>
<accession>A0A1H2QZD7</accession>
<gene>
    <name evidence="1" type="ORF">SAMN05421781_0527</name>
</gene>
<dbReference type="EMBL" id="FNNC01000001">
    <property type="protein sequence ID" value="SDW12455.1"/>
    <property type="molecule type" value="Genomic_DNA"/>
</dbReference>
<reference evidence="1 2" key="1">
    <citation type="submission" date="2016-10" db="EMBL/GenBank/DDBJ databases">
        <authorList>
            <person name="de Groot N.N."/>
        </authorList>
    </citation>
    <scope>NUCLEOTIDE SEQUENCE [LARGE SCALE GENOMIC DNA]</scope>
    <source>
        <strain evidence="1 2">DSM 23126</strain>
    </source>
</reference>
<evidence type="ECO:0008006" key="3">
    <source>
        <dbReference type="Google" id="ProtNLM"/>
    </source>
</evidence>
<sequence length="322" mass="36239">MARYAAIDTALAPYGRVASKALGKEAKLLSKELDRKETLIALCTSAKMTDDLKLLALTDMRFIYVISSGLKKSKIINYSSSREIFSGIRTDSKKIIFEFNHDAERVQLSFPNNKLNFQSIQTIAQKTRTEIEEIQLHSPPSSTLEGKISKKVSLEFVNGHKEVGLKYKTAELIQLESGDVYFKETGNTSTLFELYDYDRTQNIKRSTYHALENANLSKFLEGNQRAMAMATGSTSGKDLSTAVLFLISKENNTKHAVIAKCNRKKFSKLSEFQTGSYLKFGHKKLAAPAFDKYAEVERLQSLKEKGILSEKEFEAEKAKLLK</sequence>
<dbReference type="STRING" id="1122204.SAMN05421781_0527"/>
<dbReference type="RefSeq" id="WP_143030945.1">
    <property type="nucleotide sequence ID" value="NZ_FNNC01000001.1"/>
</dbReference>
<keyword evidence="2" id="KW-1185">Reference proteome</keyword>
<dbReference type="AlphaFoldDB" id="A0A1H2QZD7"/>
<dbReference type="Proteomes" id="UP000199488">
    <property type="component" value="Unassembled WGS sequence"/>
</dbReference>
<name>A0A1H2QZD7_9BACI</name>
<proteinExistence type="predicted"/>